<dbReference type="SUPFAM" id="SSF57667">
    <property type="entry name" value="beta-beta-alpha zinc fingers"/>
    <property type="match status" value="1"/>
</dbReference>
<feature type="domain" description="C2H2-type" evidence="2">
    <location>
        <begin position="55"/>
        <end position="82"/>
    </location>
</feature>
<organism evidence="3 4">
    <name type="scientific">Leptotrombidium deliense</name>
    <dbReference type="NCBI Taxonomy" id="299467"/>
    <lineage>
        <taxon>Eukaryota</taxon>
        <taxon>Metazoa</taxon>
        <taxon>Ecdysozoa</taxon>
        <taxon>Arthropoda</taxon>
        <taxon>Chelicerata</taxon>
        <taxon>Arachnida</taxon>
        <taxon>Acari</taxon>
        <taxon>Acariformes</taxon>
        <taxon>Trombidiformes</taxon>
        <taxon>Prostigmata</taxon>
        <taxon>Anystina</taxon>
        <taxon>Parasitengona</taxon>
        <taxon>Trombiculoidea</taxon>
        <taxon>Trombiculidae</taxon>
        <taxon>Leptotrombidium</taxon>
    </lineage>
</organism>
<evidence type="ECO:0000256" key="1">
    <source>
        <dbReference type="PROSITE-ProRule" id="PRU00042"/>
    </source>
</evidence>
<dbReference type="EMBL" id="NCKV01010174">
    <property type="protein sequence ID" value="RWS21972.1"/>
    <property type="molecule type" value="Genomic_DNA"/>
</dbReference>
<keyword evidence="1" id="KW-0479">Metal-binding</keyword>
<keyword evidence="1" id="KW-0863">Zinc-finger</keyword>
<dbReference type="Proteomes" id="UP000288716">
    <property type="component" value="Unassembled WGS sequence"/>
</dbReference>
<dbReference type="Gene3D" id="3.30.160.60">
    <property type="entry name" value="Classic Zinc Finger"/>
    <property type="match status" value="1"/>
</dbReference>
<keyword evidence="1" id="KW-0862">Zinc</keyword>
<keyword evidence="4" id="KW-1185">Reference proteome</keyword>
<proteinExistence type="predicted"/>
<evidence type="ECO:0000259" key="2">
    <source>
        <dbReference type="PROSITE" id="PS50157"/>
    </source>
</evidence>
<accession>A0A443S363</accession>
<comment type="caution">
    <text evidence="3">The sequence shown here is derived from an EMBL/GenBank/DDBJ whole genome shotgun (WGS) entry which is preliminary data.</text>
</comment>
<name>A0A443S363_9ACAR</name>
<reference evidence="3 4" key="1">
    <citation type="journal article" date="2018" name="Gigascience">
        <title>Genomes of trombidid mites reveal novel predicted allergens and laterally-transferred genes associated with secondary metabolism.</title>
        <authorList>
            <person name="Dong X."/>
            <person name="Chaisiri K."/>
            <person name="Xia D."/>
            <person name="Armstrong S.D."/>
            <person name="Fang Y."/>
            <person name="Donnelly M.J."/>
            <person name="Kadowaki T."/>
            <person name="McGarry J.W."/>
            <person name="Darby A.C."/>
            <person name="Makepeace B.L."/>
        </authorList>
    </citation>
    <scope>NUCLEOTIDE SEQUENCE [LARGE SCALE GENOMIC DNA]</scope>
    <source>
        <strain evidence="3">UoL-UT</strain>
    </source>
</reference>
<dbReference type="AlphaFoldDB" id="A0A443S363"/>
<dbReference type="PROSITE" id="PS50157">
    <property type="entry name" value="ZINC_FINGER_C2H2_2"/>
    <property type="match status" value="1"/>
</dbReference>
<dbReference type="OrthoDB" id="6219697at2759"/>
<dbReference type="InterPro" id="IPR036236">
    <property type="entry name" value="Znf_C2H2_sf"/>
</dbReference>
<evidence type="ECO:0000313" key="3">
    <source>
        <dbReference type="EMBL" id="RWS21972.1"/>
    </source>
</evidence>
<evidence type="ECO:0000313" key="4">
    <source>
        <dbReference type="Proteomes" id="UP000288716"/>
    </source>
</evidence>
<dbReference type="VEuPathDB" id="VectorBase:LDEU010068"/>
<protein>
    <recommendedName>
        <fullName evidence="2">C2H2-type domain-containing protein</fullName>
    </recommendedName>
</protein>
<sequence>MTLLRNQLPTKTLKVVQLAHRPHRPSDFSNCHKQLSSVNSVLRHMTTVHQKAKLFGCNHCGKRYAQPKNLKVHKCVSFRQNTESFSASDGEENIDTFASTTDLAEVGSVYCFNDVEFIDDIPALTYSVKVETGQKNSSSENGNENSAIKQFQSLLKCNLIASHISLTKLQLKSESYTLTLLENAKIRCEDVAKTLVGKCEQGETLINSIIDAAKRNVKVKVAVNRDKK</sequence>
<gene>
    <name evidence="3" type="ORF">B4U80_14081</name>
</gene>
<dbReference type="GO" id="GO:0008270">
    <property type="term" value="F:zinc ion binding"/>
    <property type="evidence" value="ECO:0007669"/>
    <property type="project" value="UniProtKB-KW"/>
</dbReference>
<dbReference type="InterPro" id="IPR013087">
    <property type="entry name" value="Znf_C2H2_type"/>
</dbReference>